<dbReference type="SUPFAM" id="SSF110296">
    <property type="entry name" value="Oligoxyloglucan reducing end-specific cellobiohydrolase"/>
    <property type="match status" value="1"/>
</dbReference>
<accession>A0ABM9PKV1</accession>
<dbReference type="PROSITE" id="PS51257">
    <property type="entry name" value="PROKAR_LIPOPROTEIN"/>
    <property type="match status" value="1"/>
</dbReference>
<comment type="caution">
    <text evidence="3">The sequence shown here is derived from an EMBL/GenBank/DDBJ whole genome shotgun (WGS) entry which is preliminary data.</text>
</comment>
<dbReference type="InterPro" id="IPR052025">
    <property type="entry name" value="Xyloglucanase_GH74"/>
</dbReference>
<evidence type="ECO:0000259" key="2">
    <source>
        <dbReference type="Pfam" id="PF18962"/>
    </source>
</evidence>
<dbReference type="InterPro" id="IPR015943">
    <property type="entry name" value="WD40/YVTN_repeat-like_dom_sf"/>
</dbReference>
<evidence type="ECO:0000313" key="3">
    <source>
        <dbReference type="EMBL" id="CAL2106304.1"/>
    </source>
</evidence>
<protein>
    <submittedName>
        <fullName evidence="3">Por secretion system C-terminal sorting domain-containing protein</fullName>
    </submittedName>
</protein>
<evidence type="ECO:0000313" key="4">
    <source>
        <dbReference type="Proteomes" id="UP001497602"/>
    </source>
</evidence>
<dbReference type="Gene3D" id="2.130.10.10">
    <property type="entry name" value="YVTN repeat-like/Quinoprotein amine dehydrogenase"/>
    <property type="match status" value="2"/>
</dbReference>
<organism evidence="3 4">
    <name type="scientific">Tenacibaculum vairaonense</name>
    <dbReference type="NCBI Taxonomy" id="3137860"/>
    <lineage>
        <taxon>Bacteria</taxon>
        <taxon>Pseudomonadati</taxon>
        <taxon>Bacteroidota</taxon>
        <taxon>Flavobacteriia</taxon>
        <taxon>Flavobacteriales</taxon>
        <taxon>Flavobacteriaceae</taxon>
        <taxon>Tenacibaculum</taxon>
    </lineage>
</organism>
<reference evidence="3 4" key="1">
    <citation type="submission" date="2024-05" db="EMBL/GenBank/DDBJ databases">
        <authorList>
            <person name="Duchaud E."/>
        </authorList>
    </citation>
    <scope>NUCLEOTIDE SEQUENCE [LARGE SCALE GENOMIC DNA]</scope>
    <source>
        <strain evidence="3">Ena-SAMPLE-TAB-13-05-2024-13:56:06:370-140305</strain>
    </source>
</reference>
<dbReference type="RefSeq" id="WP_348738066.1">
    <property type="nucleotide sequence ID" value="NZ_CAXJRC010000012.1"/>
</dbReference>
<dbReference type="InterPro" id="IPR026444">
    <property type="entry name" value="Secre_tail"/>
</dbReference>
<feature type="domain" description="Secretion system C-terminal sorting" evidence="2">
    <location>
        <begin position="802"/>
        <end position="879"/>
    </location>
</feature>
<dbReference type="PANTHER" id="PTHR43739:SF5">
    <property type="entry name" value="EXO-ALPHA-SIALIDASE"/>
    <property type="match status" value="1"/>
</dbReference>
<dbReference type="Proteomes" id="UP001497602">
    <property type="component" value="Unassembled WGS sequence"/>
</dbReference>
<name>A0ABM9PKV1_9FLAO</name>
<dbReference type="CDD" id="cd15482">
    <property type="entry name" value="Sialidase_non-viral"/>
    <property type="match status" value="2"/>
</dbReference>
<sequence>MKLNITLFMVMTLLLVSCKPSKKEALAIPKKHKKERKEENPDKYAIWTPEQAARHQKILATLSSKAQKFSRYKNGKPSYANGNLKGTWTNRGPKNMPGAFKFAEMLDGTDIIYGVTHNHYVSEFNSKSYIFKGTVYNPTKGTGGDDFVLLTANWPNRYQNLFAFKIGTTTRLVAHIENGPLYYSDNDGQTWSRSNGLPNANTSSIINRQDNHVIYVTDNRKVFKSTDHGANFSLVKDFGSKKGSFLYTPRYAVQSNASAVYLGRSGSFYKMNAQKNDFNLQGSYTNSHGSKQLSIGGDSRTLYATENKSYWVSTDEGKTWTEKFPKGNWYGDRSGKMSPGKFIAAHPETPAIVVAGYAQPVISLNSLDTSLSTTTGWGRYQNGTSLSAEAYYNRIRFNYHPDFQASHFFYNSSGNLFTARCSDGGIFVSYKEWKDFPNEGTGFDNSGYTNAHYINLNVINTINPLIYRENIFTGAKNPNHIYYSTQDQGSGSIISDTGEETLDFYQSIGGDGPPIDSYDGLHAWKWQREGKKVYGPVPVYNSSGGFQSIGKINSQFQENKSVSFPNKSLMGWVQTYIDRNKPDENLWVLAKELNRATWDGSQVTGHTVIKGTNHVAALAQAWGTPDKLFMLQDGKVYISNDRGNTFGNPITTPFAKTSEVWGRGDMGSGVVLPTNDNWILFCGPSANSVGSILSKDGGQTWKNVTGEFPSGTDAQTGGMVATPDGKFVFAGTDIGPYVFDVTEEKWYSIAEGIGFFNAMDVDYIASTNTVRFASWGSGILDFKIEENSLSTSNEEFSSHFNIYPNPAKDVLNIKMKETTASVVNISVYNLLGKEVLTQNDVSIQNTKVILNTSKLISGTYILHITSKSTQRKMTKKIIIE</sequence>
<evidence type="ECO:0000256" key="1">
    <source>
        <dbReference type="ARBA" id="ARBA00022729"/>
    </source>
</evidence>
<dbReference type="EMBL" id="CAXJRC010000012">
    <property type="protein sequence ID" value="CAL2106304.1"/>
    <property type="molecule type" value="Genomic_DNA"/>
</dbReference>
<gene>
    <name evidence="3" type="ORF">T190115A13A_200020</name>
</gene>
<dbReference type="NCBIfam" id="TIGR04183">
    <property type="entry name" value="Por_Secre_tail"/>
    <property type="match status" value="1"/>
</dbReference>
<keyword evidence="1" id="KW-0732">Signal</keyword>
<keyword evidence="4" id="KW-1185">Reference proteome</keyword>
<dbReference type="PANTHER" id="PTHR43739">
    <property type="entry name" value="XYLOGLUCANASE (EUROFUNG)"/>
    <property type="match status" value="1"/>
</dbReference>
<dbReference type="Pfam" id="PF18962">
    <property type="entry name" value="Por_Secre_tail"/>
    <property type="match status" value="1"/>
</dbReference>
<proteinExistence type="predicted"/>